<evidence type="ECO:0000313" key="6">
    <source>
        <dbReference type="Proteomes" id="UP000198854"/>
    </source>
</evidence>
<dbReference type="InterPro" id="IPR011611">
    <property type="entry name" value="PfkB_dom"/>
</dbReference>
<evidence type="ECO:0000259" key="4">
    <source>
        <dbReference type="Pfam" id="PF00294"/>
    </source>
</evidence>
<dbReference type="Pfam" id="PF00294">
    <property type="entry name" value="PfkB"/>
    <property type="match status" value="1"/>
</dbReference>
<dbReference type="EMBL" id="FNDD01000054">
    <property type="protein sequence ID" value="SDI06851.1"/>
    <property type="molecule type" value="Genomic_DNA"/>
</dbReference>
<dbReference type="CDD" id="cd01941">
    <property type="entry name" value="YeiC_kinase_like"/>
    <property type="match status" value="1"/>
</dbReference>
<keyword evidence="1" id="KW-0808">Transferase</keyword>
<dbReference type="SUPFAM" id="SSF53613">
    <property type="entry name" value="Ribokinase-like"/>
    <property type="match status" value="1"/>
</dbReference>
<dbReference type="Gene3D" id="1.10.10.10">
    <property type="entry name" value="Winged helix-like DNA-binding domain superfamily/Winged helix DNA-binding domain"/>
    <property type="match status" value="1"/>
</dbReference>
<dbReference type="Proteomes" id="UP000198854">
    <property type="component" value="Unassembled WGS sequence"/>
</dbReference>
<keyword evidence="6" id="KW-1185">Reference proteome</keyword>
<protein>
    <submittedName>
        <fullName evidence="5">Pseudouridine kinase</fullName>
    </submittedName>
</protein>
<dbReference type="GO" id="GO:0016301">
    <property type="term" value="F:kinase activity"/>
    <property type="evidence" value="ECO:0007669"/>
    <property type="project" value="UniProtKB-KW"/>
</dbReference>
<sequence length="353" mass="37828">MIAQQELAEKLNITRSAVAGHIMNLTNKGLIKGKGYILTSEPTAVLVGGANMDLCGKASVPLLNGDSNPGTIHSSPGGVARNIADNLARLGSKVELVSCVGNDQWGEQLLSASLAAGIGIEHVVRSPTGATATYLSIHDADGEMQLALNDMRILEQLDASALAKHKALLNRSDLLLIDANLHDDALAYLFNCIDHRQVYVDPVSANKAARIKPYLSQITLLKPNLIEAELLSGVRYHDERDLPTMCQALHDFGVQQVVISLGAGGIYASQADVNTSPQTLRLTPASSQVVNVTGAGDALMAGLMHAKLQNWSWHTRIEFAFACAHLATQSSDTINPHISQRAVHRFMEIPDVQ</sequence>
<keyword evidence="3 5" id="KW-0418">Kinase</keyword>
<name>A0A1G8HK17_9VIBR</name>
<dbReference type="AlphaFoldDB" id="A0A1G8HK17"/>
<dbReference type="InterPro" id="IPR002173">
    <property type="entry name" value="Carboh/pur_kinase_PfkB_CS"/>
</dbReference>
<dbReference type="PROSITE" id="PS00584">
    <property type="entry name" value="PFKB_KINASES_2"/>
    <property type="match status" value="1"/>
</dbReference>
<dbReference type="SUPFAM" id="SSF46785">
    <property type="entry name" value="Winged helix' DNA-binding domain"/>
    <property type="match status" value="1"/>
</dbReference>
<proteinExistence type="predicted"/>
<dbReference type="InterPro" id="IPR029056">
    <property type="entry name" value="Ribokinase-like"/>
</dbReference>
<evidence type="ECO:0000256" key="1">
    <source>
        <dbReference type="ARBA" id="ARBA00022679"/>
    </source>
</evidence>
<dbReference type="PROSITE" id="PS00583">
    <property type="entry name" value="PFKB_KINASES_1"/>
    <property type="match status" value="1"/>
</dbReference>
<feature type="domain" description="Carbohydrate kinase PfkB" evidence="4">
    <location>
        <begin position="45"/>
        <end position="336"/>
    </location>
</feature>
<evidence type="ECO:0000313" key="5">
    <source>
        <dbReference type="EMBL" id="SDI06851.1"/>
    </source>
</evidence>
<dbReference type="GO" id="GO:0016798">
    <property type="term" value="F:hydrolase activity, acting on glycosyl bonds"/>
    <property type="evidence" value="ECO:0007669"/>
    <property type="project" value="TreeGrafter"/>
</dbReference>
<dbReference type="STRING" id="861298.SAMN04488136_1549"/>
<accession>A0A1G8HK17</accession>
<evidence type="ECO:0000256" key="2">
    <source>
        <dbReference type="ARBA" id="ARBA00022723"/>
    </source>
</evidence>
<dbReference type="Gene3D" id="3.40.1190.20">
    <property type="match status" value="1"/>
</dbReference>
<evidence type="ECO:0000256" key="3">
    <source>
        <dbReference type="ARBA" id="ARBA00022777"/>
    </source>
</evidence>
<dbReference type="GO" id="GO:0005737">
    <property type="term" value="C:cytoplasm"/>
    <property type="evidence" value="ECO:0007669"/>
    <property type="project" value="TreeGrafter"/>
</dbReference>
<dbReference type="GO" id="GO:0004730">
    <property type="term" value="F:pseudouridylate synthase activity"/>
    <property type="evidence" value="ECO:0007669"/>
    <property type="project" value="TreeGrafter"/>
</dbReference>
<dbReference type="Pfam" id="PF13412">
    <property type="entry name" value="HTH_24"/>
    <property type="match status" value="1"/>
</dbReference>
<reference evidence="5 6" key="1">
    <citation type="submission" date="2016-10" db="EMBL/GenBank/DDBJ databases">
        <authorList>
            <person name="de Groot N.N."/>
        </authorList>
    </citation>
    <scope>NUCLEOTIDE SEQUENCE [LARGE SCALE GENOMIC DNA]</scope>
    <source>
        <strain evidence="5 6">CGMCC 1.10228</strain>
    </source>
</reference>
<dbReference type="GO" id="GO:0046872">
    <property type="term" value="F:metal ion binding"/>
    <property type="evidence" value="ECO:0007669"/>
    <property type="project" value="UniProtKB-KW"/>
</dbReference>
<dbReference type="PANTHER" id="PTHR42909:SF1">
    <property type="entry name" value="CARBOHYDRATE KINASE PFKB DOMAIN-CONTAINING PROTEIN"/>
    <property type="match status" value="1"/>
</dbReference>
<dbReference type="InterPro" id="IPR036388">
    <property type="entry name" value="WH-like_DNA-bd_sf"/>
</dbReference>
<dbReference type="InterPro" id="IPR036390">
    <property type="entry name" value="WH_DNA-bd_sf"/>
</dbReference>
<keyword evidence="2" id="KW-0479">Metal-binding</keyword>
<dbReference type="PANTHER" id="PTHR42909">
    <property type="entry name" value="ZGC:136858"/>
    <property type="match status" value="1"/>
</dbReference>
<organism evidence="5 6">
    <name type="scientific">Vibrio xiamenensis</name>
    <dbReference type="NCBI Taxonomy" id="861298"/>
    <lineage>
        <taxon>Bacteria</taxon>
        <taxon>Pseudomonadati</taxon>
        <taxon>Pseudomonadota</taxon>
        <taxon>Gammaproteobacteria</taxon>
        <taxon>Vibrionales</taxon>
        <taxon>Vibrionaceae</taxon>
        <taxon>Vibrio</taxon>
    </lineage>
</organism>
<gene>
    <name evidence="5" type="ORF">SAMN04488136_1549</name>
</gene>